<organism evidence="2 3">
    <name type="scientific">Pandoraea aquatica</name>
    <dbReference type="NCBI Taxonomy" id="2508290"/>
    <lineage>
        <taxon>Bacteria</taxon>
        <taxon>Pseudomonadati</taxon>
        <taxon>Pseudomonadota</taxon>
        <taxon>Betaproteobacteria</taxon>
        <taxon>Burkholderiales</taxon>
        <taxon>Burkholderiaceae</taxon>
        <taxon>Pandoraea</taxon>
    </lineage>
</organism>
<dbReference type="EMBL" id="CABPSN010000008">
    <property type="protein sequence ID" value="VVE47039.1"/>
    <property type="molecule type" value="Genomic_DNA"/>
</dbReference>
<feature type="region of interest" description="Disordered" evidence="1">
    <location>
        <begin position="941"/>
        <end position="970"/>
    </location>
</feature>
<gene>
    <name evidence="2" type="ORF">PAQ31011_04484</name>
</gene>
<keyword evidence="3" id="KW-1185">Reference proteome</keyword>
<dbReference type="OrthoDB" id="8942695at2"/>
<accession>A0A5E4YE70</accession>
<evidence type="ECO:0000313" key="3">
    <source>
        <dbReference type="Proteomes" id="UP000366819"/>
    </source>
</evidence>
<proteinExistence type="predicted"/>
<dbReference type="AlphaFoldDB" id="A0A5E4YE70"/>
<feature type="compositionally biased region" description="Polar residues" evidence="1">
    <location>
        <begin position="944"/>
        <end position="953"/>
    </location>
</feature>
<evidence type="ECO:0000313" key="2">
    <source>
        <dbReference type="EMBL" id="VVE47039.1"/>
    </source>
</evidence>
<dbReference type="Proteomes" id="UP000366819">
    <property type="component" value="Unassembled WGS sequence"/>
</dbReference>
<dbReference type="RefSeq" id="WP_150577854.1">
    <property type="nucleotide sequence ID" value="NZ_CABPSN010000008.1"/>
</dbReference>
<evidence type="ECO:0000256" key="1">
    <source>
        <dbReference type="SAM" id="MobiDB-lite"/>
    </source>
</evidence>
<protein>
    <submittedName>
        <fullName evidence="2">Uncharacterized protein</fullName>
    </submittedName>
</protein>
<name>A0A5E4YE70_9BURK</name>
<reference evidence="2 3" key="1">
    <citation type="submission" date="2019-08" db="EMBL/GenBank/DDBJ databases">
        <authorList>
            <person name="Peeters C."/>
        </authorList>
    </citation>
    <scope>NUCLEOTIDE SEQUENCE [LARGE SCALE GENOMIC DNA]</scope>
    <source>
        <strain evidence="2 3">LMG 31011</strain>
    </source>
</reference>
<sequence length="970" mass="106658">MPSPIDLSAPLLHGLHSLDLTTVLSSAHAHSTQLDACFDALAAGLASSGDAVAQPIEQFLDAIQVLDDPEDRLGHRVLFVDADNDLDFRRTLARCHVASYAEGRQYFARDNDGFPVEIGERCLQVLQRLTPEARVAILSPSADAQNRGVVALNYDGTVILQLPSSRWRLPVMPDCCGDAVGAFTEHEMQGLRDRRLQDGRTVGEMLDAMQAEMTMQQHRKLARWQAFNGRAYAQAGRFDLSAQAFVSACAAALRGDDWSDALVYCRDAFHGLVERRDASLSTRLGAQLVESYLAHGFVLVAADVRLALAAVILDQAGSAEVAARHCKLAGECFTAVGLEDISGRGEFEIARQIQKTIEAHREAWLSSGLVLKSYAIRFDAMRDYWTGRCLLPGTVGPWCLMRRVLSDEGQQGVLEIVAIRTAERFVSSAGAVSTGVQARTRAKWSMRDFYSGLLMLDILRAAKANPARAPSLATLESAALQRFLSDHLPDLHFCIELLEFRLENGVDPDRACEEFVSEVTAVGGWYGWKPLLKGNAQVADFRVALAECHLASIPQGRSYLATGGRDFPQPRAPRNRWSFERLERRVIGEPNYPFITAQRSLQLLRMLTPEARAKMLLQTPEAARSAPEAVAVSFDGLISLVIPGTRFEFPLMPADQSDAVGGVTRDEISRLMSTYVRPGKTIREHIEMAHANAPLDALRALAQGKRVYGERYAEAGRDDLAAIEFAQGCEAAMRTDDWGAAAHNARATLDCLGKWPDAGQARTLGMRLIEMFEAKGFRLLAAMVRWRLADEVFEPLHHTDVAAVMRRKAMAVYRARGVPLDAGTGGAVLDRLIRREIAVHREALQSEGLPLHRYSIRFDNLQDVYARIDFDVSEARGWGMIVRGECQSGRSGILDIVSDEALALLEKSDRHPTAYRDLRPGDLLQGVVVLDILQTAATMRSPESIDQNKTPASTKAVDAGVVVDSRKTGD</sequence>